<evidence type="ECO:0000313" key="3">
    <source>
        <dbReference type="Proteomes" id="UP000000311"/>
    </source>
</evidence>
<dbReference type="InParanoid" id="E2AXB2"/>
<feature type="compositionally biased region" description="Basic and acidic residues" evidence="1">
    <location>
        <begin position="142"/>
        <end position="151"/>
    </location>
</feature>
<sequence>MTLTSVTSGKVRRSFLLLLPFLTDGPVPVAGPLLQNHKVPHHYLPVKYNNLISKLRDDIYVARYNQIDTSKYVLNTSKRYEANEAMEYKLIHGERKEYYESARCMYMFVHFVHFVYRTGQNKLLKNMSKLRATTSRRRRGSRSSEETDRALDSGVPLRPTWAI</sequence>
<proteinExistence type="predicted"/>
<keyword evidence="3" id="KW-1185">Reference proteome</keyword>
<evidence type="ECO:0000313" key="2">
    <source>
        <dbReference type="EMBL" id="EFN61892.1"/>
    </source>
</evidence>
<reference evidence="2 3" key="1">
    <citation type="journal article" date="2010" name="Science">
        <title>Genomic comparison of the ants Camponotus floridanus and Harpegnathos saltator.</title>
        <authorList>
            <person name="Bonasio R."/>
            <person name="Zhang G."/>
            <person name="Ye C."/>
            <person name="Mutti N.S."/>
            <person name="Fang X."/>
            <person name="Qin N."/>
            <person name="Donahue G."/>
            <person name="Yang P."/>
            <person name="Li Q."/>
            <person name="Li C."/>
            <person name="Zhang P."/>
            <person name="Huang Z."/>
            <person name="Berger S.L."/>
            <person name="Reinberg D."/>
            <person name="Wang J."/>
            <person name="Liebig J."/>
        </authorList>
    </citation>
    <scope>NUCLEOTIDE SEQUENCE [LARGE SCALE GENOMIC DNA]</scope>
    <source>
        <strain evidence="3">C129</strain>
    </source>
</reference>
<evidence type="ECO:0000256" key="1">
    <source>
        <dbReference type="SAM" id="MobiDB-lite"/>
    </source>
</evidence>
<organism evidence="3">
    <name type="scientific">Camponotus floridanus</name>
    <name type="common">Florida carpenter ant</name>
    <dbReference type="NCBI Taxonomy" id="104421"/>
    <lineage>
        <taxon>Eukaryota</taxon>
        <taxon>Metazoa</taxon>
        <taxon>Ecdysozoa</taxon>
        <taxon>Arthropoda</taxon>
        <taxon>Hexapoda</taxon>
        <taxon>Insecta</taxon>
        <taxon>Pterygota</taxon>
        <taxon>Neoptera</taxon>
        <taxon>Endopterygota</taxon>
        <taxon>Hymenoptera</taxon>
        <taxon>Apocrita</taxon>
        <taxon>Aculeata</taxon>
        <taxon>Formicoidea</taxon>
        <taxon>Formicidae</taxon>
        <taxon>Formicinae</taxon>
        <taxon>Camponotus</taxon>
    </lineage>
</organism>
<dbReference type="EMBL" id="GL443548">
    <property type="protein sequence ID" value="EFN61892.1"/>
    <property type="molecule type" value="Genomic_DNA"/>
</dbReference>
<dbReference type="Proteomes" id="UP000000311">
    <property type="component" value="Unassembled WGS sequence"/>
</dbReference>
<dbReference type="AlphaFoldDB" id="E2AXB2"/>
<feature type="region of interest" description="Disordered" evidence="1">
    <location>
        <begin position="131"/>
        <end position="163"/>
    </location>
</feature>
<accession>E2AXB2</accession>
<protein>
    <submittedName>
        <fullName evidence="2">Uncharacterized protein</fullName>
    </submittedName>
</protein>
<gene>
    <name evidence="2" type="ORF">EAG_15721</name>
</gene>
<name>E2AXB2_CAMFO</name>